<proteinExistence type="predicted"/>
<keyword evidence="4 5" id="KW-0472">Membrane</keyword>
<gene>
    <name evidence="6" type="ORF">Baya_16500</name>
</gene>
<dbReference type="PANTHER" id="PTHR19282">
    <property type="entry name" value="TETRASPANIN"/>
    <property type="match status" value="1"/>
</dbReference>
<evidence type="ECO:0000313" key="7">
    <source>
        <dbReference type="Proteomes" id="UP000319801"/>
    </source>
</evidence>
<evidence type="ECO:0000256" key="3">
    <source>
        <dbReference type="ARBA" id="ARBA00022989"/>
    </source>
</evidence>
<organism evidence="6 7">
    <name type="scientific">Bagarius yarrelli</name>
    <name type="common">Goonch</name>
    <name type="synonym">Bagrus yarrelli</name>
    <dbReference type="NCBI Taxonomy" id="175774"/>
    <lineage>
        <taxon>Eukaryota</taxon>
        <taxon>Metazoa</taxon>
        <taxon>Chordata</taxon>
        <taxon>Craniata</taxon>
        <taxon>Vertebrata</taxon>
        <taxon>Euteleostomi</taxon>
        <taxon>Actinopterygii</taxon>
        <taxon>Neopterygii</taxon>
        <taxon>Teleostei</taxon>
        <taxon>Ostariophysi</taxon>
        <taxon>Siluriformes</taxon>
        <taxon>Sisoridae</taxon>
        <taxon>Sisorinae</taxon>
        <taxon>Bagarius</taxon>
    </lineage>
</organism>
<dbReference type="InterPro" id="IPR018499">
    <property type="entry name" value="Tetraspanin/Peripherin"/>
</dbReference>
<protein>
    <submittedName>
        <fullName evidence="6">Tetraspanin-7</fullName>
    </submittedName>
</protein>
<dbReference type="FunFam" id="1.10.1450.10:FF:000029">
    <property type="entry name" value="Tetraspanin"/>
    <property type="match status" value="1"/>
</dbReference>
<keyword evidence="7" id="KW-1185">Reference proteome</keyword>
<reference evidence="6 7" key="1">
    <citation type="journal article" date="2019" name="Genome Biol. Evol.">
        <title>Whole-Genome Sequencing of the Giant Devil Catfish, Bagarius yarrelli.</title>
        <authorList>
            <person name="Jiang W."/>
            <person name="Lv Y."/>
            <person name="Cheng L."/>
            <person name="Yang K."/>
            <person name="Chao B."/>
            <person name="Wang X."/>
            <person name="Li Y."/>
            <person name="Pan X."/>
            <person name="You X."/>
            <person name="Zhang Y."/>
            <person name="Yang J."/>
            <person name="Li J."/>
            <person name="Zhang X."/>
            <person name="Liu S."/>
            <person name="Sun C."/>
            <person name="Yang J."/>
            <person name="Shi Q."/>
        </authorList>
    </citation>
    <scope>NUCLEOTIDE SEQUENCE [LARGE SCALE GENOMIC DNA]</scope>
    <source>
        <strain evidence="6">JWS20170419001</strain>
        <tissue evidence="6">Muscle</tissue>
    </source>
</reference>
<sequence length="336" mass="36358">MREREQVVDKAAASTMSCTPVTASYDSLPGQLSSERVKEQNFARRLSSPHGLRVISSAVPHCPSSLPGYPLHSFQELNNPHDLPYHHPHRHLSQSLTGLAIFTQGVWAQVSLADYMLLSSNHYPNASLILLSTGAAITSWGFLGCLGVAANLSCLLSIFGFIQLAVLMWGLAAGLSGLYYREDIAGGFRSGLQKAVEGYGEDEERSDALDGLQRVLKRCGADGWRDWLLSEWAVQDAISLASISDNDTYYVSVPDSCCIWCTGCHNRPLPEGGTSSIANVGIHSHGCFKKVFNLVNDNVFHIAVAVLTLALTQVAGIILSCLPANSLSSQPHRRGH</sequence>
<feature type="transmembrane region" description="Helical" evidence="5">
    <location>
        <begin position="299"/>
        <end position="319"/>
    </location>
</feature>
<dbReference type="Gene3D" id="1.10.1450.10">
    <property type="entry name" value="Tetraspanin"/>
    <property type="match status" value="1"/>
</dbReference>
<feature type="transmembrane region" description="Helical" evidence="5">
    <location>
        <begin position="156"/>
        <end position="180"/>
    </location>
</feature>
<evidence type="ECO:0000256" key="5">
    <source>
        <dbReference type="SAM" id="Phobius"/>
    </source>
</evidence>
<dbReference type="InterPro" id="IPR008952">
    <property type="entry name" value="Tetraspanin_EC2_sf"/>
</dbReference>
<dbReference type="PANTHER" id="PTHR19282:SF51">
    <property type="entry name" value="TETRASPANIN"/>
    <property type="match status" value="1"/>
</dbReference>
<dbReference type="EMBL" id="VCAZ01000310">
    <property type="protein sequence ID" value="TTX72160.1"/>
    <property type="molecule type" value="Genomic_DNA"/>
</dbReference>
<dbReference type="GO" id="GO:0005886">
    <property type="term" value="C:plasma membrane"/>
    <property type="evidence" value="ECO:0007669"/>
    <property type="project" value="TreeGrafter"/>
</dbReference>
<accession>A0A556VVT7</accession>
<comment type="subcellular location">
    <subcellularLocation>
        <location evidence="1">Membrane</location>
        <topology evidence="1">Multi-pass membrane protein</topology>
    </subcellularLocation>
</comment>
<keyword evidence="3 5" id="KW-1133">Transmembrane helix</keyword>
<evidence type="ECO:0000313" key="6">
    <source>
        <dbReference type="EMBL" id="TTX72160.1"/>
    </source>
</evidence>
<evidence type="ECO:0000256" key="4">
    <source>
        <dbReference type="ARBA" id="ARBA00023136"/>
    </source>
</evidence>
<evidence type="ECO:0000256" key="2">
    <source>
        <dbReference type="ARBA" id="ARBA00022692"/>
    </source>
</evidence>
<evidence type="ECO:0000256" key="1">
    <source>
        <dbReference type="ARBA" id="ARBA00004141"/>
    </source>
</evidence>
<dbReference type="AlphaFoldDB" id="A0A556VVT7"/>
<dbReference type="PRINTS" id="PR00259">
    <property type="entry name" value="TMFOUR"/>
</dbReference>
<keyword evidence="2 5" id="KW-0812">Transmembrane</keyword>
<dbReference type="Pfam" id="PF00335">
    <property type="entry name" value="Tetraspanin"/>
    <property type="match status" value="1"/>
</dbReference>
<feature type="transmembrane region" description="Helical" evidence="5">
    <location>
        <begin position="128"/>
        <end position="150"/>
    </location>
</feature>
<name>A0A556VVT7_BAGYA</name>
<dbReference type="SUPFAM" id="SSF48652">
    <property type="entry name" value="Tetraspanin"/>
    <property type="match status" value="1"/>
</dbReference>
<dbReference type="Proteomes" id="UP000319801">
    <property type="component" value="Unassembled WGS sequence"/>
</dbReference>
<comment type="caution">
    <text evidence="6">The sequence shown here is derived from an EMBL/GenBank/DDBJ whole genome shotgun (WGS) entry which is preliminary data.</text>
</comment>
<dbReference type="OrthoDB" id="9972904at2759"/>